<dbReference type="SMART" id="SM00028">
    <property type="entry name" value="TPR"/>
    <property type="match status" value="3"/>
</dbReference>
<evidence type="ECO:0000256" key="4">
    <source>
        <dbReference type="PROSITE-ProRule" id="PRU00339"/>
    </source>
</evidence>
<dbReference type="PANTHER" id="PTHR16193">
    <property type="entry name" value="TETRATRICOPEPTIDE REPEAT PROTEIN 27"/>
    <property type="match status" value="1"/>
</dbReference>
<dbReference type="InterPro" id="IPR011990">
    <property type="entry name" value="TPR-like_helical_dom_sf"/>
</dbReference>
<dbReference type="InterPro" id="IPR044244">
    <property type="entry name" value="TTC27/Emw1"/>
</dbReference>
<accession>U4UFW1</accession>
<keyword evidence="1" id="KW-0677">Repeat</keyword>
<comment type="similarity">
    <text evidence="3">Belongs to the TTC27 family.</text>
</comment>
<dbReference type="PANTHER" id="PTHR16193:SF0">
    <property type="entry name" value="TETRATRICOPEPTIDE REPEAT PROTEIN 27"/>
    <property type="match status" value="1"/>
</dbReference>
<dbReference type="Gene3D" id="1.25.40.10">
    <property type="entry name" value="Tetratricopeptide repeat domain"/>
    <property type="match status" value="1"/>
</dbReference>
<organism evidence="5 6">
    <name type="scientific">Dendroctonus ponderosae</name>
    <name type="common">Mountain pine beetle</name>
    <dbReference type="NCBI Taxonomy" id="77166"/>
    <lineage>
        <taxon>Eukaryota</taxon>
        <taxon>Metazoa</taxon>
        <taxon>Ecdysozoa</taxon>
        <taxon>Arthropoda</taxon>
        <taxon>Hexapoda</taxon>
        <taxon>Insecta</taxon>
        <taxon>Pterygota</taxon>
        <taxon>Neoptera</taxon>
        <taxon>Endopterygota</taxon>
        <taxon>Coleoptera</taxon>
        <taxon>Polyphaga</taxon>
        <taxon>Cucujiformia</taxon>
        <taxon>Curculionidae</taxon>
        <taxon>Scolytinae</taxon>
        <taxon>Dendroctonus</taxon>
    </lineage>
</organism>
<dbReference type="InterPro" id="IPR019734">
    <property type="entry name" value="TPR_rpt"/>
</dbReference>
<sequence length="740" mass="85915">MDDIAGLLHEYLLVAKSVEESEKELAREELKTTFESLQNLMLDEDIWKLFLDEQYDIADIKSRLNVKDDQERCQIFKFGMSCLITFTQANFTGPHPCEKVVNFLKQDMFKKQDFHKMLSYNNEEINCKTEFPQLLATAKIIFEWCIVNSIINIWWYWRALYLHQQILDELSPSLLSDADRLYKLLMSNFKIKALDIEIAQLYLLFRLVGKANGHIESAKKLMDLNYEYVGILGKRTRHQEKEIPQLALKNVNENLVLSNISQKLMLTIVQQMLISKPADELQHEEILPFVESILAQKNTFCVRVVSLLLRCRAESKNRRTVERALRQCEEVLSAFRKDQPEAFDRFHDVFGSGLPAMWKVTIEYADLLLNIGLPKNALDLYLKLQLWEEVIVCYTLMNQRHKAAEVIAQQLEKKPTVKLLCLLGDATDDITCYEKAWELSKRRSHRAQRHWGNHLYAKKNYADCIPHFEKSVSINPLQANVWFRLGFAAHQTENWQVAATAYKRYTTLEPDGFEAWNNLAQAYLKIGNKRSAHQALSEALKCNYENWKVWENFLIVSSDISMYFDVIRAYHRMLDLKEKYINIHVLGELVCDVVDNSIDCEGLPAARFLQKTRELLGRVVSIHPGEGIMWDLYAKVAPTAALKAQRFQRAFKAYTRNVDWHKDPKQCNQVLYVCFELSEIALMPEIDASNTLLNSTKMILTCVFSALQSQAYAENKEAVDRLAITFDVLIRKMTNKDASK</sequence>
<dbReference type="Proteomes" id="UP000030742">
    <property type="component" value="Unassembled WGS sequence"/>
</dbReference>
<evidence type="ECO:0000256" key="3">
    <source>
        <dbReference type="ARBA" id="ARBA00024020"/>
    </source>
</evidence>
<dbReference type="STRING" id="77166.U4UFW1"/>
<dbReference type="PROSITE" id="PS50005">
    <property type="entry name" value="TPR"/>
    <property type="match status" value="2"/>
</dbReference>
<evidence type="ECO:0000256" key="1">
    <source>
        <dbReference type="ARBA" id="ARBA00022737"/>
    </source>
</evidence>
<evidence type="ECO:0000256" key="2">
    <source>
        <dbReference type="ARBA" id="ARBA00022803"/>
    </source>
</evidence>
<dbReference type="OrthoDB" id="1936594at2759"/>
<feature type="repeat" description="TPR" evidence="4">
    <location>
        <begin position="479"/>
        <end position="512"/>
    </location>
</feature>
<reference evidence="5 6" key="1">
    <citation type="journal article" date="2013" name="Genome Biol.">
        <title>Draft genome of the mountain pine beetle, Dendroctonus ponderosae Hopkins, a major forest pest.</title>
        <authorList>
            <person name="Keeling C.I."/>
            <person name="Yuen M.M."/>
            <person name="Liao N.Y."/>
            <person name="Docking T.R."/>
            <person name="Chan S.K."/>
            <person name="Taylor G.A."/>
            <person name="Palmquist D.L."/>
            <person name="Jackman S.D."/>
            <person name="Nguyen A."/>
            <person name="Li M."/>
            <person name="Henderson H."/>
            <person name="Janes J.K."/>
            <person name="Zhao Y."/>
            <person name="Pandoh P."/>
            <person name="Moore R."/>
            <person name="Sperling F.A."/>
            <person name="Huber D.P."/>
            <person name="Birol I."/>
            <person name="Jones S.J."/>
            <person name="Bohlmann J."/>
        </authorList>
    </citation>
    <scope>NUCLEOTIDE SEQUENCE</scope>
</reference>
<name>U4UFW1_DENPD</name>
<dbReference type="EMBL" id="KB632169">
    <property type="protein sequence ID" value="ERL89481.1"/>
    <property type="molecule type" value="Genomic_DNA"/>
</dbReference>
<gene>
    <name evidence="5" type="ORF">D910_06847</name>
</gene>
<keyword evidence="2 4" id="KW-0802">TPR repeat</keyword>
<proteinExistence type="inferred from homology"/>
<dbReference type="AlphaFoldDB" id="U4UFW1"/>
<dbReference type="SUPFAM" id="SSF48452">
    <property type="entry name" value="TPR-like"/>
    <property type="match status" value="1"/>
</dbReference>
<feature type="repeat" description="TPR" evidence="4">
    <location>
        <begin position="513"/>
        <end position="546"/>
    </location>
</feature>
<evidence type="ECO:0000313" key="6">
    <source>
        <dbReference type="Proteomes" id="UP000030742"/>
    </source>
</evidence>
<dbReference type="Pfam" id="PF13432">
    <property type="entry name" value="TPR_16"/>
    <property type="match status" value="1"/>
</dbReference>
<evidence type="ECO:0000313" key="5">
    <source>
        <dbReference type="EMBL" id="ERL89481.1"/>
    </source>
</evidence>
<protein>
    <submittedName>
        <fullName evidence="5">Uncharacterized protein</fullName>
    </submittedName>
</protein>